<comment type="function">
    <text evidence="1">Transports S-adenosylmethionine.</text>
</comment>
<feature type="transmembrane region" description="Helical" evidence="9">
    <location>
        <begin position="7"/>
        <end position="29"/>
    </location>
</feature>
<dbReference type="SUPFAM" id="SSF103481">
    <property type="entry name" value="Multidrug resistance efflux transporter EmrE"/>
    <property type="match status" value="2"/>
</dbReference>
<keyword evidence="12" id="KW-1185">Reference proteome</keyword>
<evidence type="ECO:0000313" key="12">
    <source>
        <dbReference type="Proteomes" id="UP000031258"/>
    </source>
</evidence>
<evidence type="ECO:0000256" key="9">
    <source>
        <dbReference type="SAM" id="Phobius"/>
    </source>
</evidence>
<evidence type="ECO:0000256" key="1">
    <source>
        <dbReference type="ARBA" id="ARBA00004028"/>
    </source>
</evidence>
<comment type="subcellular location">
    <subcellularLocation>
        <location evidence="2">Membrane</location>
        <topology evidence="2">Multi-pass membrane protein</topology>
    </subcellularLocation>
</comment>
<feature type="transmembrane region" description="Helical" evidence="9">
    <location>
        <begin position="147"/>
        <end position="165"/>
    </location>
</feature>
<gene>
    <name evidence="11" type="ORF">NF27_EY01290</name>
</gene>
<feature type="transmembrane region" description="Helical" evidence="9">
    <location>
        <begin position="263"/>
        <end position="282"/>
    </location>
</feature>
<evidence type="ECO:0000256" key="5">
    <source>
        <dbReference type="ARBA" id="ARBA00022692"/>
    </source>
</evidence>
<reference evidence="11 12" key="1">
    <citation type="submission" date="2014-11" db="EMBL/GenBank/DDBJ databases">
        <title>A Rickettsiales Symbiont of Amoebae With Ancient Features.</title>
        <authorList>
            <person name="Schulz F."/>
            <person name="Martijn J."/>
            <person name="Wascher F."/>
            <person name="Kostanjsek R."/>
            <person name="Ettema T.J."/>
            <person name="Horn M."/>
        </authorList>
    </citation>
    <scope>NUCLEOTIDE SEQUENCE [LARGE SCALE GENOMIC DNA]</scope>
    <source>
        <strain evidence="11 12">UWC36</strain>
    </source>
</reference>
<feature type="transmembrane region" description="Helical" evidence="9">
    <location>
        <begin position="237"/>
        <end position="257"/>
    </location>
</feature>
<feature type="domain" description="EamA" evidence="10">
    <location>
        <begin position="149"/>
        <end position="274"/>
    </location>
</feature>
<evidence type="ECO:0000256" key="4">
    <source>
        <dbReference type="ARBA" id="ARBA00019341"/>
    </source>
</evidence>
<evidence type="ECO:0000256" key="6">
    <source>
        <dbReference type="ARBA" id="ARBA00022970"/>
    </source>
</evidence>
<name>A0A0C1QLU1_9RICK</name>
<feature type="transmembrane region" description="Helical" evidence="9">
    <location>
        <begin position="177"/>
        <end position="199"/>
    </location>
</feature>
<protein>
    <recommendedName>
        <fullName evidence="4">S-adenosylmethionine uptake transporter</fullName>
    </recommendedName>
</protein>
<dbReference type="AlphaFoldDB" id="A0A0C1QLU1"/>
<evidence type="ECO:0000313" key="11">
    <source>
        <dbReference type="EMBL" id="KIE05033.1"/>
    </source>
</evidence>
<evidence type="ECO:0000256" key="7">
    <source>
        <dbReference type="ARBA" id="ARBA00022989"/>
    </source>
</evidence>
<dbReference type="PANTHER" id="PTHR22911:SF6">
    <property type="entry name" value="SOLUTE CARRIER FAMILY 35 MEMBER G1"/>
    <property type="match status" value="1"/>
</dbReference>
<feature type="transmembrane region" description="Helical" evidence="9">
    <location>
        <begin position="41"/>
        <end position="58"/>
    </location>
</feature>
<feature type="transmembrane region" description="Helical" evidence="9">
    <location>
        <begin position="70"/>
        <end position="87"/>
    </location>
</feature>
<dbReference type="InterPro" id="IPR000620">
    <property type="entry name" value="EamA_dom"/>
</dbReference>
<dbReference type="GO" id="GO:0006865">
    <property type="term" value="P:amino acid transport"/>
    <property type="evidence" value="ECO:0007669"/>
    <property type="project" value="UniProtKB-KW"/>
</dbReference>
<keyword evidence="6" id="KW-0813">Transport</keyword>
<comment type="similarity">
    <text evidence="3">Belongs to the drug/metabolite transporter (DMT) superfamily. 10 TMS drug/metabolite exporter (DME) (TC 2.A.7.3) family.</text>
</comment>
<keyword evidence="6" id="KW-0029">Amino-acid transport</keyword>
<dbReference type="STRING" id="86105.NF27_EY01290"/>
<keyword evidence="7 9" id="KW-1133">Transmembrane helix</keyword>
<organism evidence="11 12">
    <name type="scientific">Candidatus Jidaibacter acanthamoebae</name>
    <dbReference type="NCBI Taxonomy" id="86105"/>
    <lineage>
        <taxon>Bacteria</taxon>
        <taxon>Pseudomonadati</taxon>
        <taxon>Pseudomonadota</taxon>
        <taxon>Alphaproteobacteria</taxon>
        <taxon>Rickettsiales</taxon>
        <taxon>Candidatus Midichloriaceae</taxon>
        <taxon>Candidatus Jidaibacter</taxon>
    </lineage>
</organism>
<evidence type="ECO:0000259" key="10">
    <source>
        <dbReference type="Pfam" id="PF00892"/>
    </source>
</evidence>
<proteinExistence type="inferred from homology"/>
<feature type="transmembrane region" description="Helical" evidence="9">
    <location>
        <begin position="124"/>
        <end position="141"/>
    </location>
</feature>
<dbReference type="EMBL" id="JSWE01000124">
    <property type="protein sequence ID" value="KIE05033.1"/>
    <property type="molecule type" value="Genomic_DNA"/>
</dbReference>
<feature type="transmembrane region" description="Helical" evidence="9">
    <location>
        <begin position="211"/>
        <end position="230"/>
    </location>
</feature>
<sequence length="288" mass="32786">MNMQNRYYLGVSFKLLNLLIFTTISLGLLAKSKTLNPIEEFFIICLSGTLFLLPWVVFTKAKHLRVKNYWGYILRALFSIIGMVAWIESLKSLGANEATLIAYLNPLFTLVLASLLGEEKLKQTALLAVVLCILIVIYTLKIEADKFNMWGIFIGFCSALAWSFYEIICKKQSYSEHFLTQAFYTLLFGMLIMIPYVISNNTFSKVIELEIIGMLGILRVLNIICLFLAYKFAPINILAPFGYFRLVFMAVGSFLVFHNTPALSVIFAAIIIIAINIYIFNIQKLRTK</sequence>
<dbReference type="GO" id="GO:0016020">
    <property type="term" value="C:membrane"/>
    <property type="evidence" value="ECO:0007669"/>
    <property type="project" value="UniProtKB-SubCell"/>
</dbReference>
<accession>A0A0C1QLU1</accession>
<evidence type="ECO:0000256" key="2">
    <source>
        <dbReference type="ARBA" id="ARBA00004141"/>
    </source>
</evidence>
<comment type="caution">
    <text evidence="11">The sequence shown here is derived from an EMBL/GenBank/DDBJ whole genome shotgun (WGS) entry which is preliminary data.</text>
</comment>
<dbReference type="Proteomes" id="UP000031258">
    <property type="component" value="Unassembled WGS sequence"/>
</dbReference>
<evidence type="ECO:0000256" key="3">
    <source>
        <dbReference type="ARBA" id="ARBA00009853"/>
    </source>
</evidence>
<evidence type="ECO:0000256" key="8">
    <source>
        <dbReference type="ARBA" id="ARBA00023136"/>
    </source>
</evidence>
<dbReference type="InterPro" id="IPR037185">
    <property type="entry name" value="EmrE-like"/>
</dbReference>
<dbReference type="Pfam" id="PF00892">
    <property type="entry name" value="EamA"/>
    <property type="match status" value="2"/>
</dbReference>
<keyword evidence="8 9" id="KW-0472">Membrane</keyword>
<dbReference type="PANTHER" id="PTHR22911">
    <property type="entry name" value="ACYL-MALONYL CONDENSING ENZYME-RELATED"/>
    <property type="match status" value="1"/>
</dbReference>
<keyword evidence="5 9" id="KW-0812">Transmembrane</keyword>
<feature type="domain" description="EamA" evidence="10">
    <location>
        <begin position="10"/>
        <end position="138"/>
    </location>
</feature>
<feature type="transmembrane region" description="Helical" evidence="9">
    <location>
        <begin position="99"/>
        <end position="117"/>
    </location>
</feature>